<protein>
    <submittedName>
        <fullName evidence="2">VOC family protein</fullName>
    </submittedName>
</protein>
<dbReference type="PROSITE" id="PS51819">
    <property type="entry name" value="VOC"/>
    <property type="match status" value="1"/>
</dbReference>
<evidence type="ECO:0000259" key="1">
    <source>
        <dbReference type="PROSITE" id="PS51819"/>
    </source>
</evidence>
<dbReference type="Gene3D" id="3.10.180.10">
    <property type="entry name" value="2,3-Dihydroxybiphenyl 1,2-Dioxygenase, domain 1"/>
    <property type="match status" value="1"/>
</dbReference>
<dbReference type="Proteomes" id="UP001139353">
    <property type="component" value="Unassembled WGS sequence"/>
</dbReference>
<keyword evidence="3" id="KW-1185">Reference proteome</keyword>
<sequence length="140" mass="15581">MNPSRLEHLNVTLTDLDRATRALQAIVPEWSVRGTGTWDDADGHTHPWRHVGDDFQYLSLYQTPAGRTLRAAGAFNHMALVVDDLDAALARLRAIGIPLDHIGGSTEHRRSAYVVIEPERLQIELVAYDSAVPSERNVYA</sequence>
<evidence type="ECO:0000313" key="2">
    <source>
        <dbReference type="EMBL" id="MCK9688766.1"/>
    </source>
</evidence>
<accession>A0A9X1YMM4</accession>
<proteinExistence type="predicted"/>
<organism evidence="2 3">
    <name type="scientific">Scleromatobacter humisilvae</name>
    <dbReference type="NCBI Taxonomy" id="2897159"/>
    <lineage>
        <taxon>Bacteria</taxon>
        <taxon>Pseudomonadati</taxon>
        <taxon>Pseudomonadota</taxon>
        <taxon>Betaproteobacteria</taxon>
        <taxon>Burkholderiales</taxon>
        <taxon>Sphaerotilaceae</taxon>
        <taxon>Scleromatobacter</taxon>
    </lineage>
</organism>
<reference evidence="2" key="1">
    <citation type="submission" date="2021-11" db="EMBL/GenBank/DDBJ databases">
        <title>BS-T2-15 a new species belonging to the Comamonadaceae family isolated from the soil of a French oak forest.</title>
        <authorList>
            <person name="Mieszkin S."/>
            <person name="Alain K."/>
        </authorList>
    </citation>
    <scope>NUCLEOTIDE SEQUENCE</scope>
    <source>
        <strain evidence="2">BS-T2-15</strain>
    </source>
</reference>
<gene>
    <name evidence="2" type="ORF">LPC04_23890</name>
</gene>
<name>A0A9X1YMM4_9BURK</name>
<comment type="caution">
    <text evidence="2">The sequence shown here is derived from an EMBL/GenBank/DDBJ whole genome shotgun (WGS) entry which is preliminary data.</text>
</comment>
<dbReference type="InterPro" id="IPR029068">
    <property type="entry name" value="Glyas_Bleomycin-R_OHBP_Dase"/>
</dbReference>
<evidence type="ECO:0000313" key="3">
    <source>
        <dbReference type="Proteomes" id="UP001139353"/>
    </source>
</evidence>
<feature type="domain" description="VOC" evidence="1">
    <location>
        <begin position="5"/>
        <end position="128"/>
    </location>
</feature>
<dbReference type="RefSeq" id="WP_275684812.1">
    <property type="nucleotide sequence ID" value="NZ_JAJLJH010000010.1"/>
</dbReference>
<dbReference type="SUPFAM" id="SSF54593">
    <property type="entry name" value="Glyoxalase/Bleomycin resistance protein/Dihydroxybiphenyl dioxygenase"/>
    <property type="match status" value="1"/>
</dbReference>
<dbReference type="InterPro" id="IPR037523">
    <property type="entry name" value="VOC_core"/>
</dbReference>
<dbReference type="EMBL" id="JAJLJH010000010">
    <property type="protein sequence ID" value="MCK9688766.1"/>
    <property type="molecule type" value="Genomic_DNA"/>
</dbReference>
<dbReference type="AlphaFoldDB" id="A0A9X1YMM4"/>